<dbReference type="GO" id="GO:0000160">
    <property type="term" value="P:phosphorelay signal transduction system"/>
    <property type="evidence" value="ECO:0007669"/>
    <property type="project" value="InterPro"/>
</dbReference>
<gene>
    <name evidence="8" type="primary">ntrC1</name>
    <name evidence="8" type="ORF">DSCO28_39900</name>
</gene>
<keyword evidence="2" id="KW-0067">ATP-binding</keyword>
<dbReference type="InterPro" id="IPR025662">
    <property type="entry name" value="Sigma_54_int_dom_ATP-bd_1"/>
</dbReference>
<dbReference type="PROSITE" id="PS50045">
    <property type="entry name" value="SIGMA54_INTERACT_4"/>
    <property type="match status" value="1"/>
</dbReference>
<evidence type="ECO:0000313" key="8">
    <source>
        <dbReference type="EMBL" id="BBO83424.1"/>
    </source>
</evidence>
<dbReference type="SMART" id="SM00448">
    <property type="entry name" value="REC"/>
    <property type="match status" value="1"/>
</dbReference>
<organism evidence="8 9">
    <name type="scientific">Desulfosarcina ovata subsp. sediminis</name>
    <dbReference type="NCBI Taxonomy" id="885957"/>
    <lineage>
        <taxon>Bacteria</taxon>
        <taxon>Pseudomonadati</taxon>
        <taxon>Thermodesulfobacteriota</taxon>
        <taxon>Desulfobacteria</taxon>
        <taxon>Desulfobacterales</taxon>
        <taxon>Desulfosarcinaceae</taxon>
        <taxon>Desulfosarcina</taxon>
    </lineage>
</organism>
<dbReference type="InterPro" id="IPR003593">
    <property type="entry name" value="AAA+_ATPase"/>
</dbReference>
<dbReference type="SUPFAM" id="SSF52540">
    <property type="entry name" value="P-loop containing nucleoside triphosphate hydrolases"/>
    <property type="match status" value="1"/>
</dbReference>
<dbReference type="PROSITE" id="PS50110">
    <property type="entry name" value="RESPONSE_REGULATORY"/>
    <property type="match status" value="1"/>
</dbReference>
<dbReference type="Gene3D" id="3.40.50.2300">
    <property type="match status" value="1"/>
</dbReference>
<keyword evidence="4" id="KW-0804">Transcription</keyword>
<dbReference type="Pfam" id="PF00072">
    <property type="entry name" value="Response_reg"/>
    <property type="match status" value="1"/>
</dbReference>
<dbReference type="InterPro" id="IPR011006">
    <property type="entry name" value="CheY-like_superfamily"/>
</dbReference>
<evidence type="ECO:0000256" key="1">
    <source>
        <dbReference type="ARBA" id="ARBA00022741"/>
    </source>
</evidence>
<dbReference type="FunFam" id="3.40.50.300:FF:000006">
    <property type="entry name" value="DNA-binding transcriptional regulator NtrC"/>
    <property type="match status" value="1"/>
</dbReference>
<dbReference type="InterPro" id="IPR009057">
    <property type="entry name" value="Homeodomain-like_sf"/>
</dbReference>
<keyword evidence="1" id="KW-0547">Nucleotide-binding</keyword>
<dbReference type="GO" id="GO:0043565">
    <property type="term" value="F:sequence-specific DNA binding"/>
    <property type="evidence" value="ECO:0007669"/>
    <property type="project" value="InterPro"/>
</dbReference>
<dbReference type="RefSeq" id="WP_155323639.1">
    <property type="nucleotide sequence ID" value="NZ_AP021876.1"/>
</dbReference>
<dbReference type="Proteomes" id="UP000425960">
    <property type="component" value="Chromosome"/>
</dbReference>
<feature type="domain" description="Response regulatory" evidence="7">
    <location>
        <begin position="4"/>
        <end position="120"/>
    </location>
</feature>
<dbReference type="GO" id="GO:0006355">
    <property type="term" value="P:regulation of DNA-templated transcription"/>
    <property type="evidence" value="ECO:0007669"/>
    <property type="project" value="InterPro"/>
</dbReference>
<protein>
    <submittedName>
        <fullName evidence="8">Sigma-54-dependent Fis family transcriptional regulator</fullName>
    </submittedName>
</protein>
<proteinExistence type="predicted"/>
<dbReference type="CDD" id="cd00009">
    <property type="entry name" value="AAA"/>
    <property type="match status" value="1"/>
</dbReference>
<keyword evidence="3" id="KW-0805">Transcription regulation</keyword>
<dbReference type="PRINTS" id="PR01590">
    <property type="entry name" value="HTHFIS"/>
</dbReference>
<dbReference type="InterPro" id="IPR058031">
    <property type="entry name" value="AAA_lid_NorR"/>
</dbReference>
<evidence type="ECO:0000256" key="4">
    <source>
        <dbReference type="ARBA" id="ARBA00023163"/>
    </source>
</evidence>
<dbReference type="SMART" id="SM00382">
    <property type="entry name" value="AAA"/>
    <property type="match status" value="1"/>
</dbReference>
<feature type="domain" description="Sigma-54 factor interaction" evidence="6">
    <location>
        <begin position="149"/>
        <end position="376"/>
    </location>
</feature>
<dbReference type="SUPFAM" id="SSF46689">
    <property type="entry name" value="Homeodomain-like"/>
    <property type="match status" value="1"/>
</dbReference>
<sequence>MNSSVVVIDDDRDYLEILGRKLAEIGLKRVRLEESSLRMADEVKKGAAFDLALIDMTMPEMDGMQLLETFKANSPSTECIMVTAINEARIAVECLNKGAYDYLVKPVATEDLSLAIKRTLERKRLLDLLDLEKRDDLPTLENEAPFKPIITQSKKMMRILKEAELHAASLVPVLITGESGTGKELLARAIHGASPRAQQPFTPINMSSLTSSLFEAEFFGHTKGAFTGAENGRVGYLEYTNKGTLFLDEIGDLPLPLQGKLLRVLQDGEFTRLGSSNRQKVDLRFIAATNENLEQMIFQKRFRKDLYYRIRGGWLHLPPLRERREDIFPLVRKLLEKYYDVNHSGFIEKEALERLMQYPYPGNIRELKSILQSATNLARGAPINETHLPFHIMAAHKECVEEGPASGSIPIRPLAEVEKEHILKAYEQTGENKSKSARLLGIGLNTLRRKLASYGIQ</sequence>
<evidence type="ECO:0000256" key="3">
    <source>
        <dbReference type="ARBA" id="ARBA00023015"/>
    </source>
</evidence>
<dbReference type="Pfam" id="PF00158">
    <property type="entry name" value="Sigma54_activat"/>
    <property type="match status" value="1"/>
</dbReference>
<accession>A0A5K7ZTA1</accession>
<dbReference type="EMBL" id="AP021876">
    <property type="protein sequence ID" value="BBO83424.1"/>
    <property type="molecule type" value="Genomic_DNA"/>
</dbReference>
<dbReference type="PANTHER" id="PTHR32071">
    <property type="entry name" value="TRANSCRIPTIONAL REGULATORY PROTEIN"/>
    <property type="match status" value="1"/>
</dbReference>
<dbReference type="InterPro" id="IPR002078">
    <property type="entry name" value="Sigma_54_int"/>
</dbReference>
<dbReference type="AlphaFoldDB" id="A0A5K7ZTA1"/>
<dbReference type="Gene3D" id="3.40.50.300">
    <property type="entry name" value="P-loop containing nucleotide triphosphate hydrolases"/>
    <property type="match status" value="1"/>
</dbReference>
<evidence type="ECO:0000259" key="7">
    <source>
        <dbReference type="PROSITE" id="PS50110"/>
    </source>
</evidence>
<evidence type="ECO:0000256" key="2">
    <source>
        <dbReference type="ARBA" id="ARBA00022840"/>
    </source>
</evidence>
<evidence type="ECO:0000259" key="6">
    <source>
        <dbReference type="PROSITE" id="PS50045"/>
    </source>
</evidence>
<dbReference type="SUPFAM" id="SSF52172">
    <property type="entry name" value="CheY-like"/>
    <property type="match status" value="1"/>
</dbReference>
<name>A0A5K7ZTA1_9BACT</name>
<dbReference type="InterPro" id="IPR027417">
    <property type="entry name" value="P-loop_NTPase"/>
</dbReference>
<dbReference type="Gene3D" id="1.10.8.60">
    <property type="match status" value="1"/>
</dbReference>
<keyword evidence="5" id="KW-0597">Phosphoprotein</keyword>
<dbReference type="InterPro" id="IPR002197">
    <property type="entry name" value="HTH_Fis"/>
</dbReference>
<dbReference type="CDD" id="cd00156">
    <property type="entry name" value="REC"/>
    <property type="match status" value="1"/>
</dbReference>
<feature type="modified residue" description="4-aspartylphosphate" evidence="5">
    <location>
        <position position="55"/>
    </location>
</feature>
<reference evidence="8 9" key="1">
    <citation type="submission" date="2019-11" db="EMBL/GenBank/DDBJ databases">
        <title>Comparative genomics of hydrocarbon-degrading Desulfosarcina strains.</title>
        <authorList>
            <person name="Watanabe M."/>
            <person name="Kojima H."/>
            <person name="Fukui M."/>
        </authorList>
    </citation>
    <scope>NUCLEOTIDE SEQUENCE [LARGE SCALE GENOMIC DNA]</scope>
    <source>
        <strain evidence="8 9">28bB2T</strain>
    </source>
</reference>
<dbReference type="InterPro" id="IPR001789">
    <property type="entry name" value="Sig_transdc_resp-reg_receiver"/>
</dbReference>
<dbReference type="Pfam" id="PF25601">
    <property type="entry name" value="AAA_lid_14"/>
    <property type="match status" value="1"/>
</dbReference>
<dbReference type="PROSITE" id="PS00675">
    <property type="entry name" value="SIGMA54_INTERACT_1"/>
    <property type="match status" value="1"/>
</dbReference>
<evidence type="ECO:0000313" key="9">
    <source>
        <dbReference type="Proteomes" id="UP000425960"/>
    </source>
</evidence>
<dbReference type="KEGG" id="dov:DSCO28_39900"/>
<dbReference type="GO" id="GO:0005524">
    <property type="term" value="F:ATP binding"/>
    <property type="evidence" value="ECO:0007669"/>
    <property type="project" value="UniProtKB-KW"/>
</dbReference>
<dbReference type="Gene3D" id="1.10.10.60">
    <property type="entry name" value="Homeodomain-like"/>
    <property type="match status" value="1"/>
</dbReference>
<dbReference type="Pfam" id="PF02954">
    <property type="entry name" value="HTH_8"/>
    <property type="match status" value="1"/>
</dbReference>
<evidence type="ECO:0000256" key="5">
    <source>
        <dbReference type="PROSITE-ProRule" id="PRU00169"/>
    </source>
</evidence>